<dbReference type="Pfam" id="PF02225">
    <property type="entry name" value="PA"/>
    <property type="match status" value="2"/>
</dbReference>
<keyword evidence="7" id="KW-1185">Reference proteome</keyword>
<dbReference type="Gene3D" id="2.30.42.10">
    <property type="match status" value="2"/>
</dbReference>
<feature type="compositionally biased region" description="Polar residues" evidence="3">
    <location>
        <begin position="440"/>
        <end position="449"/>
    </location>
</feature>
<dbReference type="PROSITE" id="PS50106">
    <property type="entry name" value="PDZ"/>
    <property type="match status" value="2"/>
</dbReference>
<feature type="region of interest" description="Disordered" evidence="3">
    <location>
        <begin position="356"/>
        <end position="391"/>
    </location>
</feature>
<gene>
    <name evidence="6" type="ORF">Ae201684_015115</name>
</gene>
<dbReference type="InterPro" id="IPR003137">
    <property type="entry name" value="PA_domain"/>
</dbReference>
<reference evidence="6 7" key="1">
    <citation type="submission" date="2019-07" db="EMBL/GenBank/DDBJ databases">
        <title>Genomics analysis of Aphanomyces spp. identifies a new class of oomycete effector associated with host adaptation.</title>
        <authorList>
            <person name="Gaulin E."/>
        </authorList>
    </citation>
    <scope>NUCLEOTIDE SEQUENCE [LARGE SCALE GENOMIC DNA]</scope>
    <source>
        <strain evidence="6 7">ATCC 201684</strain>
    </source>
</reference>
<feature type="compositionally biased region" description="Polar residues" evidence="3">
    <location>
        <begin position="364"/>
        <end position="384"/>
    </location>
</feature>
<feature type="domain" description="PDZ" evidence="5">
    <location>
        <begin position="489"/>
        <end position="543"/>
    </location>
</feature>
<comment type="caution">
    <text evidence="6">The sequence shown here is derived from an EMBL/GenBank/DDBJ whole genome shotgun (WGS) entry which is preliminary data.</text>
</comment>
<proteinExistence type="predicted"/>
<dbReference type="Gene3D" id="3.50.30.30">
    <property type="match status" value="2"/>
</dbReference>
<dbReference type="InterPro" id="IPR001478">
    <property type="entry name" value="PDZ"/>
</dbReference>
<dbReference type="EMBL" id="VJMJ01000210">
    <property type="protein sequence ID" value="KAF0726717.1"/>
    <property type="molecule type" value="Genomic_DNA"/>
</dbReference>
<evidence type="ECO:0000313" key="7">
    <source>
        <dbReference type="Proteomes" id="UP000481153"/>
    </source>
</evidence>
<dbReference type="Proteomes" id="UP000481153">
    <property type="component" value="Unassembled WGS sequence"/>
</dbReference>
<feature type="region of interest" description="Disordered" evidence="3">
    <location>
        <begin position="439"/>
        <end position="482"/>
    </location>
</feature>
<keyword evidence="2" id="KW-0325">Glycoprotein</keyword>
<keyword evidence="1 4" id="KW-0732">Signal</keyword>
<accession>A0A6G0WHQ6</accession>
<dbReference type="AlphaFoldDB" id="A0A6G0WHQ6"/>
<dbReference type="CDD" id="cd00538">
    <property type="entry name" value="PA"/>
    <property type="match status" value="1"/>
</dbReference>
<dbReference type="SUPFAM" id="SSF52025">
    <property type="entry name" value="PA domain"/>
    <property type="match status" value="1"/>
</dbReference>
<dbReference type="SUPFAM" id="SSF50156">
    <property type="entry name" value="PDZ domain-like"/>
    <property type="match status" value="2"/>
</dbReference>
<dbReference type="PANTHER" id="PTHR22702:SF1">
    <property type="entry name" value="PROTEASE-ASSOCIATED DOMAIN-CONTAINING PROTEIN 1"/>
    <property type="match status" value="1"/>
</dbReference>
<dbReference type="InterPro" id="IPR046450">
    <property type="entry name" value="PA_dom_sf"/>
</dbReference>
<feature type="chain" id="PRO_5026297249" description="PDZ domain-containing protein" evidence="4">
    <location>
        <begin position="17"/>
        <end position="1152"/>
    </location>
</feature>
<evidence type="ECO:0000256" key="3">
    <source>
        <dbReference type="SAM" id="MobiDB-lite"/>
    </source>
</evidence>
<dbReference type="Pfam" id="PF00595">
    <property type="entry name" value="PDZ"/>
    <property type="match status" value="1"/>
</dbReference>
<feature type="domain" description="PDZ" evidence="5">
    <location>
        <begin position="644"/>
        <end position="701"/>
    </location>
</feature>
<evidence type="ECO:0000313" key="6">
    <source>
        <dbReference type="EMBL" id="KAF0726717.1"/>
    </source>
</evidence>
<dbReference type="VEuPathDB" id="FungiDB:AeMF1_016353"/>
<protein>
    <recommendedName>
        <fullName evidence="5">PDZ domain-containing protein</fullName>
    </recommendedName>
</protein>
<dbReference type="InterPro" id="IPR036034">
    <property type="entry name" value="PDZ_sf"/>
</dbReference>
<name>A0A6G0WHQ6_9STRA</name>
<dbReference type="PANTHER" id="PTHR22702">
    <property type="entry name" value="PROTEASE-ASSOCIATED DOMAIN-CONTAINING PROTEIN"/>
    <property type="match status" value="1"/>
</dbReference>
<evidence type="ECO:0000256" key="4">
    <source>
        <dbReference type="SAM" id="SignalP"/>
    </source>
</evidence>
<feature type="compositionally biased region" description="Low complexity" evidence="3">
    <location>
        <begin position="450"/>
        <end position="461"/>
    </location>
</feature>
<feature type="signal peptide" evidence="4">
    <location>
        <begin position="1"/>
        <end position="16"/>
    </location>
</feature>
<evidence type="ECO:0000259" key="5">
    <source>
        <dbReference type="PROSITE" id="PS50106"/>
    </source>
</evidence>
<evidence type="ECO:0000256" key="2">
    <source>
        <dbReference type="ARBA" id="ARBA00023180"/>
    </source>
</evidence>
<sequence length="1152" mass="126433">MSAILAAVLFLHSLSTSNLYFEVPFHLHEYAMTAELVNSSIVHLCVQHVINSTCSQTAPSADSFALSFDVAPSDRLVAVDSYPITLTTFEQVAEAPTGTSFVLPLFDSPDDDDDDATQSYERILSGFAKFDIMAPEWITFEPTKRQEQVYKNHSTSPYSNFDEDPNKLQFKIAFHTLVDRDCRVEAVYVAGAGVQLRVLSIDAVPASQKTELDIAAADRLIAVDGRPIQLQSLDAILDNEPGTIAMLTLVESSNETASNRLRGFVTAEILSPSMLTFEITTERRQTEFKQVYEVTSNKSSSQKMFESTSFPVVSTLESTAMIDGNLSGEESRKTRDVHTAKLFVDLKKTEVMHFPTVEDDAPDSTCTASDLPSNSQASYEQSNSSKDDDSIVNTSAEGAAEGNLYPSSAESTTTNDVYTKSVNFTKEEITYLPTTKDEVNSSYTASNSPSISPSTLEPSHSSSKDSDSVADNATALPLHPQDRKRGGFAYDVVFKTKTRLGIDWNPNLSDQTVVESVDSHSPAAATGLIEPNDQLIAINGVNVTLLGPHAVLPIFMASTWPKTLRFWVAIVEVNPPPPPTITTPEIPKFNESVPPPLHSFQLASYSDIPRLRENGVAFWYEVVFPEMSTPVGIYWDLATTERTIVHALEPESPAAKLQVIAPGDHLILINGIDVATLAPREALVHYKSAPAPRTLVLYCIEKTIEREAAQVVIAEETTPPQTHNVSQTSQDQLDHESARTQEWQLVSHDTVRESRLRGLRVNYEVIVPEPGPIGIIWNRNEKSATVVDKVESICRFSVVKPMDQLIAINEKNTSTIGPSKIASVYSQTGFPKRLIFRTGVDANPSNETEESFEYVLMISKPAILKDWILPLDFAPWSKPLVAPTTEFTLVAADPPSGCMPIDAGNEPHVMFVALRGVCPFTEKAQYVEHAGRGGLLLVNNVAGPGVFPSKMPNVAKVDIPVAMLAKDEGDVLLGVLQHEQGAGTWMRVNNEEKINHLSQDELKNVDGEMVLWHAMPTPTITKFTYIPGMLGHHVRQRHPYRMVLSTPFRTACHRDDLQVRGKGSVVVVQQGSCSFAQKAKVVEQLGAQGMIVVGVDDSPIQMDDGGETNIRLWAVMLGRSDGERLDQILKASSDAPVYIRFEPHAADISNLS</sequence>
<organism evidence="6 7">
    <name type="scientific">Aphanomyces euteiches</name>
    <dbReference type="NCBI Taxonomy" id="100861"/>
    <lineage>
        <taxon>Eukaryota</taxon>
        <taxon>Sar</taxon>
        <taxon>Stramenopiles</taxon>
        <taxon>Oomycota</taxon>
        <taxon>Saprolegniomycetes</taxon>
        <taxon>Saprolegniales</taxon>
        <taxon>Verrucalvaceae</taxon>
        <taxon>Aphanomyces</taxon>
    </lineage>
</organism>
<evidence type="ECO:0000256" key="1">
    <source>
        <dbReference type="ARBA" id="ARBA00022729"/>
    </source>
</evidence>